<proteinExistence type="predicted"/>
<gene>
    <name evidence="2" type="ORF">GCM10022204_08780</name>
</gene>
<dbReference type="EMBL" id="BAAAYX010000002">
    <property type="protein sequence ID" value="GAA3695236.1"/>
    <property type="molecule type" value="Genomic_DNA"/>
</dbReference>
<organism evidence="2 3">
    <name type="scientific">Microlunatus aurantiacus</name>
    <dbReference type="NCBI Taxonomy" id="446786"/>
    <lineage>
        <taxon>Bacteria</taxon>
        <taxon>Bacillati</taxon>
        <taxon>Actinomycetota</taxon>
        <taxon>Actinomycetes</taxon>
        <taxon>Propionibacteriales</taxon>
        <taxon>Propionibacteriaceae</taxon>
        <taxon>Microlunatus</taxon>
    </lineage>
</organism>
<feature type="compositionally biased region" description="Polar residues" evidence="1">
    <location>
        <begin position="143"/>
        <end position="157"/>
    </location>
</feature>
<sequence>MAVSTDSTNRLGCGRDIDDVWATIDRPPSAHERQCPYCQEARASLGRLNRVIDAQRRADAAQPDLQPGPQVLSRVMEIARAEVRRGRRLPLDEPVADGTVSDLSVSEQTVAAAVRRAGDAVPGVEVRRCRVELGDPRALSDQWAESTDQWAGSTEQGESTERAGSTPSSDHPYPDDPSREDPSREDPGPGEERSGAADLVDVPESYRTTRPSRVAVFLQISVSVAVAIPVVSELIRRAVRRAVFEEVGMNVVTVDIDVRDVHDA</sequence>
<evidence type="ECO:0000256" key="1">
    <source>
        <dbReference type="SAM" id="MobiDB-lite"/>
    </source>
</evidence>
<accession>A0ABP7CW00</accession>
<evidence type="ECO:0000313" key="2">
    <source>
        <dbReference type="EMBL" id="GAA3695236.1"/>
    </source>
</evidence>
<protein>
    <recommendedName>
        <fullName evidence="4">Asp23/Gls24 family envelope stress response protein</fullName>
    </recommendedName>
</protein>
<dbReference type="Proteomes" id="UP001500051">
    <property type="component" value="Unassembled WGS sequence"/>
</dbReference>
<comment type="caution">
    <text evidence="2">The sequence shown here is derived from an EMBL/GenBank/DDBJ whole genome shotgun (WGS) entry which is preliminary data.</text>
</comment>
<evidence type="ECO:0008006" key="4">
    <source>
        <dbReference type="Google" id="ProtNLM"/>
    </source>
</evidence>
<evidence type="ECO:0000313" key="3">
    <source>
        <dbReference type="Proteomes" id="UP001500051"/>
    </source>
</evidence>
<feature type="region of interest" description="Disordered" evidence="1">
    <location>
        <begin position="139"/>
        <end position="205"/>
    </location>
</feature>
<reference evidence="3" key="1">
    <citation type="journal article" date="2019" name="Int. J. Syst. Evol. Microbiol.">
        <title>The Global Catalogue of Microorganisms (GCM) 10K type strain sequencing project: providing services to taxonomists for standard genome sequencing and annotation.</title>
        <authorList>
            <consortium name="The Broad Institute Genomics Platform"/>
            <consortium name="The Broad Institute Genome Sequencing Center for Infectious Disease"/>
            <person name="Wu L."/>
            <person name="Ma J."/>
        </authorList>
    </citation>
    <scope>NUCLEOTIDE SEQUENCE [LARGE SCALE GENOMIC DNA]</scope>
    <source>
        <strain evidence="3">JCM 16548</strain>
    </source>
</reference>
<keyword evidence="3" id="KW-1185">Reference proteome</keyword>
<dbReference type="RefSeq" id="WP_344811051.1">
    <property type="nucleotide sequence ID" value="NZ_BAAAYX010000002.1"/>
</dbReference>
<feature type="compositionally biased region" description="Basic and acidic residues" evidence="1">
    <location>
        <begin position="172"/>
        <end position="195"/>
    </location>
</feature>
<name>A0ABP7CW00_9ACTN</name>